<organism evidence="2">
    <name type="scientific">Albugo laibachii Nc14</name>
    <dbReference type="NCBI Taxonomy" id="890382"/>
    <lineage>
        <taxon>Eukaryota</taxon>
        <taxon>Sar</taxon>
        <taxon>Stramenopiles</taxon>
        <taxon>Oomycota</taxon>
        <taxon>Peronosporomycetes</taxon>
        <taxon>Albuginales</taxon>
        <taxon>Albuginaceae</taxon>
        <taxon>Albugo</taxon>
    </lineage>
</organism>
<dbReference type="HOGENOM" id="CLU_1317500_0_0_1"/>
<evidence type="ECO:0000313" key="2">
    <source>
        <dbReference type="EMBL" id="CCA27249.1"/>
    </source>
</evidence>
<dbReference type="AlphaFoldDB" id="F0X0G0"/>
<dbReference type="EMBL" id="FR824525">
    <property type="protein sequence ID" value="CCA27249.1"/>
    <property type="molecule type" value="Genomic_DNA"/>
</dbReference>
<gene>
    <name evidence="2" type="primary">AlNc14C486G11903</name>
    <name evidence="2" type="ORF">ALNC14_133930</name>
</gene>
<sequence>MNQLTVEINKNPGASQTRPEQLKPKPKTFCLLRFSTSDQCRSCFRQAADAEYFGEFGIFVHAIQTMTLHVFTTLKNVEDIFISCQASSACRGPALQIACEKFKQLMLEGPMRKTFYNEEIKLHKTRKSDRTEFSNVEEHIKTIKVTSTCVCKALQKCTICIKGENGVDKNNIIQNLKILSEDKVSVEKCSRLFSAEDVKDLNEKIIATS</sequence>
<name>F0X0G0_9STRA</name>
<reference evidence="2" key="1">
    <citation type="journal article" date="2011" name="PLoS Biol.">
        <title>Gene gain and loss during evolution of obligate parasitism in the white rust pathogen of Arabidopsis thaliana.</title>
        <authorList>
            <person name="Kemen E."/>
            <person name="Gardiner A."/>
            <person name="Schultz-Larsen T."/>
            <person name="Kemen A.C."/>
            <person name="Balmuth A.L."/>
            <person name="Robert-Seilaniantz A."/>
            <person name="Bailey K."/>
            <person name="Holub E."/>
            <person name="Studholme D.J."/>
            <person name="Maclean D."/>
            <person name="Jones J.D."/>
        </authorList>
    </citation>
    <scope>NUCLEOTIDE SEQUENCE</scope>
</reference>
<evidence type="ECO:0000256" key="1">
    <source>
        <dbReference type="SAM" id="MobiDB-lite"/>
    </source>
</evidence>
<feature type="region of interest" description="Disordered" evidence="1">
    <location>
        <begin position="1"/>
        <end position="22"/>
    </location>
</feature>
<reference evidence="2" key="2">
    <citation type="submission" date="2011-02" db="EMBL/GenBank/DDBJ databases">
        <authorList>
            <person name="MacLean D."/>
        </authorList>
    </citation>
    <scope>NUCLEOTIDE SEQUENCE</scope>
</reference>
<accession>F0X0G0</accession>
<protein>
    <submittedName>
        <fullName evidence="2">AlNc14C486G11903 protein</fullName>
    </submittedName>
</protein>
<proteinExistence type="predicted"/>
<feature type="compositionally biased region" description="Polar residues" evidence="1">
    <location>
        <begin position="1"/>
        <end position="19"/>
    </location>
</feature>